<protein>
    <recommendedName>
        <fullName evidence="4">Phosphate ABC transporter permease</fullName>
    </recommendedName>
</protein>
<feature type="transmembrane region" description="Helical" evidence="1">
    <location>
        <begin position="161"/>
        <end position="182"/>
    </location>
</feature>
<keyword evidence="3" id="KW-1185">Reference proteome</keyword>
<dbReference type="EMBL" id="JBHSZH010000005">
    <property type="protein sequence ID" value="MFC7079801.1"/>
    <property type="molecule type" value="Genomic_DNA"/>
</dbReference>
<dbReference type="Proteomes" id="UP001596407">
    <property type="component" value="Unassembled WGS sequence"/>
</dbReference>
<feature type="transmembrane region" description="Helical" evidence="1">
    <location>
        <begin position="264"/>
        <end position="282"/>
    </location>
</feature>
<gene>
    <name evidence="2" type="ORF">ACFQJ6_06260</name>
</gene>
<keyword evidence="1" id="KW-1133">Transmembrane helix</keyword>
<feature type="transmembrane region" description="Helical" evidence="1">
    <location>
        <begin position="70"/>
        <end position="88"/>
    </location>
</feature>
<dbReference type="AlphaFoldDB" id="A0ABD5WH60"/>
<keyword evidence="1" id="KW-0812">Transmembrane</keyword>
<organism evidence="2 3">
    <name type="scientific">Halorussus caseinilyticus</name>
    <dbReference type="NCBI Taxonomy" id="3034025"/>
    <lineage>
        <taxon>Archaea</taxon>
        <taxon>Methanobacteriati</taxon>
        <taxon>Methanobacteriota</taxon>
        <taxon>Stenosarchaea group</taxon>
        <taxon>Halobacteria</taxon>
        <taxon>Halobacteriales</taxon>
        <taxon>Haladaptataceae</taxon>
        <taxon>Halorussus</taxon>
    </lineage>
</organism>
<keyword evidence="1" id="KW-0472">Membrane</keyword>
<dbReference type="RefSeq" id="WP_276279107.1">
    <property type="nucleotide sequence ID" value="NZ_CP119809.1"/>
</dbReference>
<proteinExistence type="predicted"/>
<evidence type="ECO:0000256" key="1">
    <source>
        <dbReference type="SAM" id="Phobius"/>
    </source>
</evidence>
<feature type="transmembrane region" description="Helical" evidence="1">
    <location>
        <begin position="188"/>
        <end position="210"/>
    </location>
</feature>
<dbReference type="GeneID" id="79303666"/>
<evidence type="ECO:0000313" key="3">
    <source>
        <dbReference type="Proteomes" id="UP001596407"/>
    </source>
</evidence>
<sequence>MYAPTRLAGYVVLSLTPVALLARALFAGSASTATVGLEGGLVLAGGVAVAAERDRALGTPDAPELGRGEIIDALSVVAAAVLTYVLSVRFGLGPVVASALVGLAAGAFAAEIAVPAYCGSFVGMASPDLFPSVGYLAVAGLLAGLAFVAAERAFDGFGGKLGTLALFGCAATAVLTGADYAAASALAWTQAGLVVPVSVAGAVATAVLSVRLGLGAVVGSAVVGLVAGLPALALGSGGTLAAAAFCASFVGMSSTDRLGGAGRVALAGAVCGLVFVTVAAAFSGAGGKLGTTAFVSCVTVAGAERLLGTGRAFPDN</sequence>
<accession>A0ABD5WH60</accession>
<evidence type="ECO:0008006" key="4">
    <source>
        <dbReference type="Google" id="ProtNLM"/>
    </source>
</evidence>
<feature type="transmembrane region" description="Helical" evidence="1">
    <location>
        <begin position="95"/>
        <end position="117"/>
    </location>
</feature>
<feature type="transmembrane region" description="Helical" evidence="1">
    <location>
        <begin position="129"/>
        <end position="149"/>
    </location>
</feature>
<reference evidence="2 3" key="1">
    <citation type="journal article" date="2019" name="Int. J. Syst. Evol. Microbiol.">
        <title>The Global Catalogue of Microorganisms (GCM) 10K type strain sequencing project: providing services to taxonomists for standard genome sequencing and annotation.</title>
        <authorList>
            <consortium name="The Broad Institute Genomics Platform"/>
            <consortium name="The Broad Institute Genome Sequencing Center for Infectious Disease"/>
            <person name="Wu L."/>
            <person name="Ma J."/>
        </authorList>
    </citation>
    <scope>NUCLEOTIDE SEQUENCE [LARGE SCALE GENOMIC DNA]</scope>
    <source>
        <strain evidence="2 3">DT72</strain>
    </source>
</reference>
<feature type="transmembrane region" description="Helical" evidence="1">
    <location>
        <begin position="222"/>
        <end position="252"/>
    </location>
</feature>
<comment type="caution">
    <text evidence="2">The sequence shown here is derived from an EMBL/GenBank/DDBJ whole genome shotgun (WGS) entry which is preliminary data.</text>
</comment>
<name>A0ABD5WH60_9EURY</name>
<evidence type="ECO:0000313" key="2">
    <source>
        <dbReference type="EMBL" id="MFC7079801.1"/>
    </source>
</evidence>